<evidence type="ECO:0000256" key="4">
    <source>
        <dbReference type="ARBA" id="ARBA00022692"/>
    </source>
</evidence>
<feature type="domain" description="V-ATPase proteolipid subunit C-like" evidence="10">
    <location>
        <begin position="44"/>
        <end position="103"/>
    </location>
</feature>
<keyword evidence="6 9" id="KW-1133">Transmembrane helix</keyword>
<dbReference type="PRINTS" id="PR00122">
    <property type="entry name" value="VACATPASE"/>
</dbReference>
<sequence length="112" mass="11671">MMMKSSIPVIMAGMIGIYGLIISVFISTNISKNNYSAFLGWTHLGAGLAVGLSGLAAGMCIGVIGDAGVRANAQEEKLFVAMVLMLVFSEALGLYGLIIGLIMAVKKDDVNT</sequence>
<name>A0A6B2LNQ7_9EUKA</name>
<evidence type="ECO:0000256" key="1">
    <source>
        <dbReference type="ARBA" id="ARBA00004141"/>
    </source>
</evidence>
<dbReference type="CDD" id="cd18176">
    <property type="entry name" value="ATP-synt_Vo_c_ATP6C_rpt2"/>
    <property type="match status" value="1"/>
</dbReference>
<dbReference type="InterPro" id="IPR035921">
    <property type="entry name" value="F/V-ATP_Csub_sf"/>
</dbReference>
<dbReference type="InterPro" id="IPR011555">
    <property type="entry name" value="ATPase_proteolipid_su_C_euk"/>
</dbReference>
<evidence type="ECO:0000256" key="3">
    <source>
        <dbReference type="ARBA" id="ARBA00022448"/>
    </source>
</evidence>
<dbReference type="Pfam" id="PF00137">
    <property type="entry name" value="ATP-synt_C"/>
    <property type="match status" value="1"/>
</dbReference>
<evidence type="ECO:0000256" key="9">
    <source>
        <dbReference type="RuleBase" id="RU363060"/>
    </source>
</evidence>
<dbReference type="InterPro" id="IPR002379">
    <property type="entry name" value="ATPase_proteolipid_c-like_dom"/>
</dbReference>
<keyword evidence="5 9" id="KW-0375">Hydrogen ion transport</keyword>
<dbReference type="SUPFAM" id="SSF81333">
    <property type="entry name" value="F1F0 ATP synthase subunit C"/>
    <property type="match status" value="1"/>
</dbReference>
<evidence type="ECO:0000259" key="10">
    <source>
        <dbReference type="Pfam" id="PF00137"/>
    </source>
</evidence>
<dbReference type="PANTHER" id="PTHR10263">
    <property type="entry name" value="V-TYPE PROTON ATPASE PROTEOLIPID SUBUNIT"/>
    <property type="match status" value="1"/>
</dbReference>
<dbReference type="GO" id="GO:0046961">
    <property type="term" value="F:proton-transporting ATPase activity, rotational mechanism"/>
    <property type="evidence" value="ECO:0007669"/>
    <property type="project" value="InterPro"/>
</dbReference>
<dbReference type="NCBIfam" id="TIGR01100">
    <property type="entry name" value="V_ATP_synt_C"/>
    <property type="match status" value="1"/>
</dbReference>
<keyword evidence="4 9" id="KW-0812">Transmembrane</keyword>
<keyword evidence="7 9" id="KW-0406">Ion transport</keyword>
<evidence type="ECO:0000256" key="5">
    <source>
        <dbReference type="ARBA" id="ARBA00022781"/>
    </source>
</evidence>
<dbReference type="InterPro" id="IPR000245">
    <property type="entry name" value="ATPase_proteolipid_csu"/>
</dbReference>
<keyword evidence="9" id="KW-0926">Vacuole</keyword>
<dbReference type="EMBL" id="GIBP01009685">
    <property type="protein sequence ID" value="NDV38654.1"/>
    <property type="molecule type" value="Transcribed_RNA"/>
</dbReference>
<feature type="transmembrane region" description="Helical" evidence="9">
    <location>
        <begin position="7"/>
        <end position="26"/>
    </location>
</feature>
<feature type="transmembrane region" description="Helical" evidence="9">
    <location>
        <begin position="46"/>
        <end position="66"/>
    </location>
</feature>
<evidence type="ECO:0000256" key="6">
    <source>
        <dbReference type="ARBA" id="ARBA00022989"/>
    </source>
</evidence>
<dbReference type="GO" id="GO:0033179">
    <property type="term" value="C:proton-transporting V-type ATPase, V0 domain"/>
    <property type="evidence" value="ECO:0007669"/>
    <property type="project" value="InterPro"/>
</dbReference>
<keyword evidence="8 9" id="KW-0472">Membrane</keyword>
<feature type="transmembrane region" description="Helical" evidence="9">
    <location>
        <begin position="78"/>
        <end position="105"/>
    </location>
</feature>
<evidence type="ECO:0000256" key="8">
    <source>
        <dbReference type="ARBA" id="ARBA00023136"/>
    </source>
</evidence>
<evidence type="ECO:0000256" key="7">
    <source>
        <dbReference type="ARBA" id="ARBA00023065"/>
    </source>
</evidence>
<dbReference type="GO" id="GO:0005774">
    <property type="term" value="C:vacuolar membrane"/>
    <property type="evidence" value="ECO:0007669"/>
    <property type="project" value="UniProtKB-SubCell"/>
</dbReference>
<dbReference type="AlphaFoldDB" id="A0A6B2LNQ7"/>
<organism evidence="11">
    <name type="scientific">Arcella intermedia</name>
    <dbReference type="NCBI Taxonomy" id="1963864"/>
    <lineage>
        <taxon>Eukaryota</taxon>
        <taxon>Amoebozoa</taxon>
        <taxon>Tubulinea</taxon>
        <taxon>Elardia</taxon>
        <taxon>Arcellinida</taxon>
        <taxon>Sphaerothecina</taxon>
        <taxon>Arcellidae</taxon>
        <taxon>Arcella</taxon>
    </lineage>
</organism>
<reference evidence="11" key="1">
    <citation type="journal article" date="2020" name="J. Eukaryot. Microbiol.">
        <title>De novo Sequencing, Assembly and Annotation of the Transcriptome for the Free-Living Testate Amoeba Arcella intermedia.</title>
        <authorList>
            <person name="Ribeiro G.M."/>
            <person name="Porfirio-Sousa A.L."/>
            <person name="Maurer-Alcala X.X."/>
            <person name="Katz L.A."/>
            <person name="Lahr D.J.G."/>
        </authorList>
    </citation>
    <scope>NUCLEOTIDE SEQUENCE</scope>
</reference>
<comment type="subcellular location">
    <subcellularLocation>
        <location evidence="1">Membrane</location>
        <topology evidence="1">Multi-pass membrane protein</topology>
    </subcellularLocation>
    <subcellularLocation>
        <location evidence="9">Vacuole membrane</location>
        <topology evidence="9">Multi-pass membrane protein</topology>
    </subcellularLocation>
</comment>
<keyword evidence="3 9" id="KW-0813">Transport</keyword>
<evidence type="ECO:0000256" key="2">
    <source>
        <dbReference type="ARBA" id="ARBA00007296"/>
    </source>
</evidence>
<proteinExistence type="inferred from homology"/>
<comment type="similarity">
    <text evidence="2 9">Belongs to the V-ATPase proteolipid subunit family.</text>
</comment>
<protein>
    <recommendedName>
        <fullName evidence="9">V-type proton ATPase proteolipid subunit</fullName>
    </recommendedName>
</protein>
<dbReference type="Gene3D" id="1.20.120.610">
    <property type="entry name" value="lithium bound rotor ring of v- atpase"/>
    <property type="match status" value="1"/>
</dbReference>
<evidence type="ECO:0000313" key="11">
    <source>
        <dbReference type="EMBL" id="NDV38654.1"/>
    </source>
</evidence>
<accession>A0A6B2LNQ7</accession>